<feature type="binding site" evidence="11">
    <location>
        <position position="327"/>
    </location>
    <ligand>
        <name>substrate</name>
    </ligand>
</feature>
<protein>
    <recommendedName>
        <fullName evidence="4">Orotidine 5'-phosphate decarboxylase</fullName>
        <ecNumber evidence="3">4.1.1.23</ecNumber>
    </recommendedName>
    <alternativeName>
        <fullName evidence="9">OMP decarboxylase</fullName>
    </alternativeName>
    <alternativeName>
        <fullName evidence="8">Uridine 5'-monophosphate synthase</fullName>
    </alternativeName>
</protein>
<dbReference type="InterPro" id="IPR018089">
    <property type="entry name" value="OMPdecase_AS"/>
</dbReference>
<comment type="similarity">
    <text evidence="2">Belongs to the OMP decarboxylase family.</text>
</comment>
<comment type="pathway">
    <text evidence="1">Pyrimidine metabolism; UMP biosynthesis via de novo pathway; UMP from orotate: step 2/2.</text>
</comment>
<dbReference type="InterPro" id="IPR014732">
    <property type="entry name" value="OMPdecase"/>
</dbReference>
<dbReference type="EC" id="4.1.1.23" evidence="3"/>
<dbReference type="GO" id="GO:0005829">
    <property type="term" value="C:cytosol"/>
    <property type="evidence" value="ECO:0007669"/>
    <property type="project" value="TreeGrafter"/>
</dbReference>
<dbReference type="PROSITE" id="PS00156">
    <property type="entry name" value="OMPDECASE"/>
    <property type="match status" value="1"/>
</dbReference>
<feature type="binding site" evidence="11">
    <location>
        <position position="258"/>
    </location>
    <ligand>
        <name>substrate</name>
    </ligand>
</feature>
<dbReference type="SMART" id="SM00934">
    <property type="entry name" value="OMPdecase"/>
    <property type="match status" value="1"/>
</dbReference>
<keyword evidence="6" id="KW-0665">Pyrimidine biosynthesis</keyword>
<evidence type="ECO:0000256" key="6">
    <source>
        <dbReference type="ARBA" id="ARBA00022975"/>
    </source>
</evidence>
<keyword evidence="7" id="KW-0456">Lyase</keyword>
<keyword evidence="15" id="KW-1185">Reference proteome</keyword>
<evidence type="ECO:0000256" key="4">
    <source>
        <dbReference type="ARBA" id="ARBA00021923"/>
    </source>
</evidence>
<evidence type="ECO:0000313" key="14">
    <source>
        <dbReference type="EMBL" id="CAJ2510750.1"/>
    </source>
</evidence>
<comment type="caution">
    <text evidence="14">The sequence shown here is derived from an EMBL/GenBank/DDBJ whole genome shotgun (WGS) entry which is preliminary data.</text>
</comment>
<dbReference type="GO" id="GO:0004590">
    <property type="term" value="F:orotidine-5'-phosphate decarboxylase activity"/>
    <property type="evidence" value="ECO:0007669"/>
    <property type="project" value="UniProtKB-EC"/>
</dbReference>
<feature type="binding site" evidence="11">
    <location>
        <position position="347"/>
    </location>
    <ligand>
        <name>substrate</name>
    </ligand>
</feature>
<feature type="binding site" evidence="11">
    <location>
        <position position="68"/>
    </location>
    <ligand>
        <name>substrate</name>
    </ligand>
</feature>
<feature type="domain" description="Orotidine 5'-phosphate decarboxylase" evidence="13">
    <location>
        <begin position="40"/>
        <end position="363"/>
    </location>
</feature>
<evidence type="ECO:0000256" key="9">
    <source>
        <dbReference type="ARBA" id="ARBA00033428"/>
    </source>
</evidence>
<feature type="active site" description="For OMPdecase activity" evidence="10">
    <location>
        <position position="108"/>
    </location>
</feature>
<dbReference type="PANTHER" id="PTHR32119:SF2">
    <property type="entry name" value="OROTIDINE 5'-PHOSPHATE DECARBOXYLASE"/>
    <property type="match status" value="1"/>
</dbReference>
<evidence type="ECO:0000313" key="15">
    <source>
        <dbReference type="Proteomes" id="UP001295740"/>
    </source>
</evidence>
<evidence type="ECO:0000256" key="1">
    <source>
        <dbReference type="ARBA" id="ARBA00004861"/>
    </source>
</evidence>
<feature type="active site" description="For OMPdecase activity" evidence="10">
    <location>
        <position position="105"/>
    </location>
</feature>
<dbReference type="Gene3D" id="3.20.20.70">
    <property type="entry name" value="Aldolase class I"/>
    <property type="match status" value="2"/>
</dbReference>
<evidence type="ECO:0000256" key="7">
    <source>
        <dbReference type="ARBA" id="ARBA00023239"/>
    </source>
</evidence>
<evidence type="ECO:0000256" key="8">
    <source>
        <dbReference type="ARBA" id="ARBA00031744"/>
    </source>
</evidence>
<dbReference type="InterPro" id="IPR001754">
    <property type="entry name" value="OMPdeCOase_dom"/>
</dbReference>
<dbReference type="GO" id="GO:0006207">
    <property type="term" value="P:'de novo' pyrimidine nucleobase biosynthetic process"/>
    <property type="evidence" value="ECO:0007669"/>
    <property type="project" value="InterPro"/>
</dbReference>
<dbReference type="InterPro" id="IPR011060">
    <property type="entry name" value="RibuloseP-bd_barrel"/>
</dbReference>
<evidence type="ECO:0000256" key="3">
    <source>
        <dbReference type="ARBA" id="ARBA00012321"/>
    </source>
</evidence>
<evidence type="ECO:0000259" key="13">
    <source>
        <dbReference type="SMART" id="SM00934"/>
    </source>
</evidence>
<feature type="binding site" evidence="11">
    <location>
        <position position="348"/>
    </location>
    <ligand>
        <name>substrate</name>
    </ligand>
</feature>
<sequence length="378" mass="41349">MSATHDRHPTFKASFAERANNASHPLSNYLLRLMELKKSNLCLSADVTNARELLQLADDIGPSIILLKTHYDLVAGWDYRPKTGTGAKLNALARKHGFLIFEDRKFGDIGSTVQAQYTAGTARIIDWAHIVNINMVPGKAGVTALSEAAKRWRSRVNYEVKTSVSVGTPMSDSFDDNADDEDEEHQLAPMDPPAPPHHHQQNGRKGSIVSITTLTQSFEPVDSPRFSNAIAEGEESSAGAGIEEPPWERGLLILAQMSTEGNFMTPDYTKACQEAARENKDFVMGFISQGTLNSEPSDDFLSMTPGCQLPPEGEEDDGVVAGDGLGQQYNSPTKLVGLSGSDIIIVGRGIFRAGSPMAEAERYRRRAWKAYLKRIGKQ</sequence>
<evidence type="ECO:0000256" key="11">
    <source>
        <dbReference type="PIRSR" id="PIRSR614732-2"/>
    </source>
</evidence>
<dbReference type="InterPro" id="IPR013785">
    <property type="entry name" value="Aldolase_TIM"/>
</dbReference>
<feature type="active site" description="For OMPdecase activity" evidence="10">
    <location>
        <position position="103"/>
    </location>
</feature>
<dbReference type="CDD" id="cd04725">
    <property type="entry name" value="OMP_decarboxylase_like"/>
    <property type="match status" value="1"/>
</dbReference>
<name>A0AAI8VU19_9PEZI</name>
<feature type="compositionally biased region" description="Acidic residues" evidence="12">
    <location>
        <begin position="173"/>
        <end position="184"/>
    </location>
</feature>
<feature type="binding site" evidence="11">
    <location>
        <position position="46"/>
    </location>
    <ligand>
        <name>substrate</name>
    </ligand>
</feature>
<proteinExistence type="inferred from homology"/>
<evidence type="ECO:0000256" key="10">
    <source>
        <dbReference type="PIRSR" id="PIRSR614732-1"/>
    </source>
</evidence>
<evidence type="ECO:0000256" key="5">
    <source>
        <dbReference type="ARBA" id="ARBA00022793"/>
    </source>
</evidence>
<feature type="region of interest" description="Disordered" evidence="12">
    <location>
        <begin position="167"/>
        <end position="205"/>
    </location>
</feature>
<dbReference type="EMBL" id="CAUWAG010000018">
    <property type="protein sequence ID" value="CAJ2510750.1"/>
    <property type="molecule type" value="Genomic_DNA"/>
</dbReference>
<keyword evidence="5" id="KW-0210">Decarboxylase</keyword>
<evidence type="ECO:0000256" key="2">
    <source>
        <dbReference type="ARBA" id="ARBA00011018"/>
    </source>
</evidence>
<dbReference type="GO" id="GO:0044205">
    <property type="term" value="P:'de novo' UMP biosynthetic process"/>
    <property type="evidence" value="ECO:0007669"/>
    <property type="project" value="InterPro"/>
</dbReference>
<organism evidence="14 15">
    <name type="scientific">Anthostomella pinea</name>
    <dbReference type="NCBI Taxonomy" id="933095"/>
    <lineage>
        <taxon>Eukaryota</taxon>
        <taxon>Fungi</taxon>
        <taxon>Dikarya</taxon>
        <taxon>Ascomycota</taxon>
        <taxon>Pezizomycotina</taxon>
        <taxon>Sordariomycetes</taxon>
        <taxon>Xylariomycetidae</taxon>
        <taxon>Xylariales</taxon>
        <taxon>Xylariaceae</taxon>
        <taxon>Anthostomella</taxon>
    </lineage>
</organism>
<dbReference type="Proteomes" id="UP001295740">
    <property type="component" value="Unassembled WGS sequence"/>
</dbReference>
<gene>
    <name evidence="14" type="ORF">KHLLAP_LOCUS11218</name>
</gene>
<dbReference type="PANTHER" id="PTHR32119">
    <property type="entry name" value="OROTIDINE 5'-PHOSPHATE DECARBOXYLASE"/>
    <property type="match status" value="1"/>
</dbReference>
<dbReference type="Pfam" id="PF00215">
    <property type="entry name" value="OMPdecase"/>
    <property type="match status" value="1"/>
</dbReference>
<evidence type="ECO:0000256" key="12">
    <source>
        <dbReference type="SAM" id="MobiDB-lite"/>
    </source>
</evidence>
<dbReference type="SUPFAM" id="SSF51366">
    <property type="entry name" value="Ribulose-phoshate binding barrel"/>
    <property type="match status" value="1"/>
</dbReference>
<accession>A0AAI8VU19</accession>
<reference evidence="14" key="1">
    <citation type="submission" date="2023-10" db="EMBL/GenBank/DDBJ databases">
        <authorList>
            <person name="Hackl T."/>
        </authorList>
    </citation>
    <scope>NUCLEOTIDE SEQUENCE</scope>
</reference>
<dbReference type="AlphaFoldDB" id="A0AAI8VU19"/>